<dbReference type="EMBL" id="BPLR01021515">
    <property type="protein sequence ID" value="GIX90631.1"/>
    <property type="molecule type" value="Genomic_DNA"/>
</dbReference>
<keyword evidence="2" id="KW-1185">Reference proteome</keyword>
<evidence type="ECO:0008006" key="3">
    <source>
        <dbReference type="Google" id="ProtNLM"/>
    </source>
</evidence>
<evidence type="ECO:0000313" key="1">
    <source>
        <dbReference type="EMBL" id="GIX90631.1"/>
    </source>
</evidence>
<accession>A0AAV4P0T9</accession>
<proteinExistence type="predicted"/>
<organism evidence="1 2">
    <name type="scientific">Caerostris extrusa</name>
    <name type="common">Bark spider</name>
    <name type="synonym">Caerostris bankana</name>
    <dbReference type="NCBI Taxonomy" id="172846"/>
    <lineage>
        <taxon>Eukaryota</taxon>
        <taxon>Metazoa</taxon>
        <taxon>Ecdysozoa</taxon>
        <taxon>Arthropoda</taxon>
        <taxon>Chelicerata</taxon>
        <taxon>Arachnida</taxon>
        <taxon>Araneae</taxon>
        <taxon>Araneomorphae</taxon>
        <taxon>Entelegynae</taxon>
        <taxon>Araneoidea</taxon>
        <taxon>Araneidae</taxon>
        <taxon>Caerostris</taxon>
    </lineage>
</organism>
<name>A0AAV4P0T9_CAEEX</name>
<dbReference type="AlphaFoldDB" id="A0AAV4P0T9"/>
<dbReference type="Proteomes" id="UP001054945">
    <property type="component" value="Unassembled WGS sequence"/>
</dbReference>
<evidence type="ECO:0000313" key="2">
    <source>
        <dbReference type="Proteomes" id="UP001054945"/>
    </source>
</evidence>
<comment type="caution">
    <text evidence="1">The sequence shown here is derived from an EMBL/GenBank/DDBJ whole genome shotgun (WGS) entry which is preliminary data.</text>
</comment>
<protein>
    <recommendedName>
        <fullName evidence="3">MutS-like protein</fullName>
    </recommendedName>
</protein>
<reference evidence="1 2" key="1">
    <citation type="submission" date="2021-06" db="EMBL/GenBank/DDBJ databases">
        <title>Caerostris extrusa draft genome.</title>
        <authorList>
            <person name="Kono N."/>
            <person name="Arakawa K."/>
        </authorList>
    </citation>
    <scope>NUCLEOTIDE SEQUENCE [LARGE SCALE GENOMIC DNA]</scope>
</reference>
<sequence>MMCHESQRYLDGPKLVLGIFYICAVSETEALQLKSSSLQRVDDYEDCSVQSRLKADFYVVSTELDDYGSLFLCNREAEKLLIFTSSLPRLDDYEIVLLQSRLKAFDFYVVSTRVDDCERLFCAKSRLKADFASMLYRR</sequence>
<gene>
    <name evidence="1" type="ORF">CEXT_759261</name>
</gene>